<feature type="transmembrane region" description="Helical" evidence="2">
    <location>
        <begin position="157"/>
        <end position="178"/>
    </location>
</feature>
<proteinExistence type="predicted"/>
<comment type="caution">
    <text evidence="3">The sequence shown here is derived from an EMBL/GenBank/DDBJ whole genome shotgun (WGS) entry which is preliminary data.</text>
</comment>
<keyword evidence="2" id="KW-0472">Membrane</keyword>
<feature type="compositionally biased region" description="Polar residues" evidence="1">
    <location>
        <begin position="230"/>
        <end position="239"/>
    </location>
</feature>
<organism evidence="3 4">
    <name type="scientific">Meripilus lineatus</name>
    <dbReference type="NCBI Taxonomy" id="2056292"/>
    <lineage>
        <taxon>Eukaryota</taxon>
        <taxon>Fungi</taxon>
        <taxon>Dikarya</taxon>
        <taxon>Basidiomycota</taxon>
        <taxon>Agaricomycotina</taxon>
        <taxon>Agaricomycetes</taxon>
        <taxon>Polyporales</taxon>
        <taxon>Meripilaceae</taxon>
        <taxon>Meripilus</taxon>
    </lineage>
</organism>
<sequence length="353" mass="38535">MSDFSSIDTPTIPSDNLAGSAFPAPTNIYYIKESGIPLDGITNEINSGRTTDLHLPVDALSENAEAWTMHAAAAVNDTDVLGRMIKQVWQQAITSEQFPAVYGSINDQSSQWQSMASPAQGGIFSLLAMSLLPPQAKIASQPPPTPDKIGSKRMNKIGPIVGSLVGILVLAVVGIWLWKVRRNRLDRHYGGKLDLVELWPVAPFDPSHVEDSSGSLAATHANPPLIEPAQESTAAQDHTISPVKARESGSMLSNPPFSQVRNNIPSTSTHVLSNTEMNLDADRLPRSEVMGLRAEMEDLREAFRQIQYGQIEPGAPLSINQSKETTRMPFLILVLYEMSMVRRKRTIMDFGGP</sequence>
<feature type="region of interest" description="Disordered" evidence="1">
    <location>
        <begin position="229"/>
        <end position="265"/>
    </location>
</feature>
<dbReference type="EMBL" id="JANAWD010000889">
    <property type="protein sequence ID" value="KAJ3475246.1"/>
    <property type="molecule type" value="Genomic_DNA"/>
</dbReference>
<dbReference type="Proteomes" id="UP001212997">
    <property type="component" value="Unassembled WGS sequence"/>
</dbReference>
<dbReference type="AlphaFoldDB" id="A0AAD5UQT0"/>
<accession>A0AAD5UQT0</accession>
<evidence type="ECO:0000256" key="1">
    <source>
        <dbReference type="SAM" id="MobiDB-lite"/>
    </source>
</evidence>
<reference evidence="3" key="1">
    <citation type="submission" date="2022-07" db="EMBL/GenBank/DDBJ databases">
        <title>Genome Sequence of Physisporinus lineatus.</title>
        <authorList>
            <person name="Buettner E."/>
        </authorList>
    </citation>
    <scope>NUCLEOTIDE SEQUENCE</scope>
    <source>
        <strain evidence="3">VT162</strain>
    </source>
</reference>
<name>A0AAD5UQT0_9APHY</name>
<gene>
    <name evidence="3" type="ORF">NLI96_g11959</name>
</gene>
<evidence type="ECO:0000313" key="4">
    <source>
        <dbReference type="Proteomes" id="UP001212997"/>
    </source>
</evidence>
<protein>
    <submittedName>
        <fullName evidence="3">Uncharacterized protein</fullName>
    </submittedName>
</protein>
<keyword evidence="2" id="KW-0812">Transmembrane</keyword>
<evidence type="ECO:0000256" key="2">
    <source>
        <dbReference type="SAM" id="Phobius"/>
    </source>
</evidence>
<keyword evidence="4" id="KW-1185">Reference proteome</keyword>
<evidence type="ECO:0000313" key="3">
    <source>
        <dbReference type="EMBL" id="KAJ3475246.1"/>
    </source>
</evidence>
<keyword evidence="2" id="KW-1133">Transmembrane helix</keyword>
<feature type="compositionally biased region" description="Polar residues" evidence="1">
    <location>
        <begin position="250"/>
        <end position="265"/>
    </location>
</feature>